<protein>
    <recommendedName>
        <fullName evidence="4">DUF333 domain-containing protein</fullName>
    </recommendedName>
</protein>
<accession>A0A919CKQ0</accession>
<gene>
    <name evidence="2" type="ORF">GCM10007053_14590</name>
</gene>
<dbReference type="InterPro" id="IPR005590">
    <property type="entry name" value="DUF333"/>
</dbReference>
<sequence>MALTRKLGSAIIAAALAGAALAQITGCAEEEVTSQQVAAPNPAALYCQKSGGEHLILVRSDGSSQGVCRFPDGSEVDAWSMFRRRHQ</sequence>
<keyword evidence="3" id="KW-1185">Reference proteome</keyword>
<feature type="chain" id="PRO_5036782123" description="DUF333 domain-containing protein" evidence="1">
    <location>
        <begin position="23"/>
        <end position="87"/>
    </location>
</feature>
<evidence type="ECO:0000313" key="3">
    <source>
        <dbReference type="Proteomes" id="UP000644693"/>
    </source>
</evidence>
<reference evidence="2" key="1">
    <citation type="journal article" date="2014" name="Int. J. Syst. Evol. Microbiol.">
        <title>Complete genome sequence of Corynebacterium casei LMG S-19264T (=DSM 44701T), isolated from a smear-ripened cheese.</title>
        <authorList>
            <consortium name="US DOE Joint Genome Institute (JGI-PGF)"/>
            <person name="Walter F."/>
            <person name="Albersmeier A."/>
            <person name="Kalinowski J."/>
            <person name="Ruckert C."/>
        </authorList>
    </citation>
    <scope>NUCLEOTIDE SEQUENCE</scope>
    <source>
        <strain evidence="2">KCTC 23430</strain>
    </source>
</reference>
<dbReference type="AlphaFoldDB" id="A0A919CKQ0"/>
<evidence type="ECO:0008006" key="4">
    <source>
        <dbReference type="Google" id="ProtNLM"/>
    </source>
</evidence>
<organism evidence="2 3">
    <name type="scientific">Parahalioglobus pacificus</name>
    <dbReference type="NCBI Taxonomy" id="930806"/>
    <lineage>
        <taxon>Bacteria</taxon>
        <taxon>Pseudomonadati</taxon>
        <taxon>Pseudomonadota</taxon>
        <taxon>Gammaproteobacteria</taxon>
        <taxon>Cellvibrionales</taxon>
        <taxon>Halieaceae</taxon>
        <taxon>Parahalioglobus</taxon>
    </lineage>
</organism>
<dbReference type="Pfam" id="PF03891">
    <property type="entry name" value="DUF333"/>
    <property type="match status" value="1"/>
</dbReference>
<evidence type="ECO:0000313" key="2">
    <source>
        <dbReference type="EMBL" id="GHD31485.1"/>
    </source>
</evidence>
<dbReference type="EMBL" id="BMYM01000001">
    <property type="protein sequence ID" value="GHD31485.1"/>
    <property type="molecule type" value="Genomic_DNA"/>
</dbReference>
<reference evidence="2" key="2">
    <citation type="submission" date="2020-09" db="EMBL/GenBank/DDBJ databases">
        <authorList>
            <person name="Sun Q."/>
            <person name="Kim S."/>
        </authorList>
    </citation>
    <scope>NUCLEOTIDE SEQUENCE</scope>
    <source>
        <strain evidence="2">KCTC 23430</strain>
    </source>
</reference>
<proteinExistence type="predicted"/>
<feature type="signal peptide" evidence="1">
    <location>
        <begin position="1"/>
        <end position="22"/>
    </location>
</feature>
<keyword evidence="1" id="KW-0732">Signal</keyword>
<evidence type="ECO:0000256" key="1">
    <source>
        <dbReference type="SAM" id="SignalP"/>
    </source>
</evidence>
<dbReference type="Proteomes" id="UP000644693">
    <property type="component" value="Unassembled WGS sequence"/>
</dbReference>
<comment type="caution">
    <text evidence="2">The sequence shown here is derived from an EMBL/GenBank/DDBJ whole genome shotgun (WGS) entry which is preliminary data.</text>
</comment>
<name>A0A919CKQ0_9GAMM</name>
<dbReference type="RefSeq" id="WP_189476714.1">
    <property type="nucleotide sequence ID" value="NZ_BMYM01000001.1"/>
</dbReference>